<keyword evidence="2" id="KW-1185">Reference proteome</keyword>
<sequence>MKQLIRFLLIPSVIGWLISGCSEKIDPKPSTYSQLLTGTEKKTWRMVSVFIIDQGQSSGVIPASQLTPCIADDLLTFYANAEHKFEASQGTNICYPKSPDIYVTDTWDLVNANATLDFYIPLLNGKYPWIIKNLTATVLTVEYYFPDINASYRFTFNSVTTK</sequence>
<name>A0A927GBC3_9BACT</name>
<evidence type="ECO:0000313" key="2">
    <source>
        <dbReference type="Proteomes" id="UP000653797"/>
    </source>
</evidence>
<evidence type="ECO:0000313" key="1">
    <source>
        <dbReference type="EMBL" id="MBD2751449.1"/>
    </source>
</evidence>
<dbReference type="RefSeq" id="WP_191037094.1">
    <property type="nucleotide sequence ID" value="NZ_JACXAA010000001.1"/>
</dbReference>
<dbReference type="EMBL" id="JACXAA010000001">
    <property type="protein sequence ID" value="MBD2751449.1"/>
    <property type="molecule type" value="Genomic_DNA"/>
</dbReference>
<dbReference type="PROSITE" id="PS51257">
    <property type="entry name" value="PROKAR_LIPOPROTEIN"/>
    <property type="match status" value="1"/>
</dbReference>
<dbReference type="Proteomes" id="UP000653797">
    <property type="component" value="Unassembled WGS sequence"/>
</dbReference>
<dbReference type="AlphaFoldDB" id="A0A927GBC3"/>
<proteinExistence type="predicted"/>
<reference evidence="1" key="1">
    <citation type="submission" date="2020-09" db="EMBL/GenBank/DDBJ databases">
        <authorList>
            <person name="Kim M.K."/>
        </authorList>
    </citation>
    <scope>NUCLEOTIDE SEQUENCE</scope>
    <source>
        <strain evidence="1">BT704</strain>
    </source>
</reference>
<organism evidence="1 2">
    <name type="scientific">Spirosoma validum</name>
    <dbReference type="NCBI Taxonomy" id="2771355"/>
    <lineage>
        <taxon>Bacteria</taxon>
        <taxon>Pseudomonadati</taxon>
        <taxon>Bacteroidota</taxon>
        <taxon>Cytophagia</taxon>
        <taxon>Cytophagales</taxon>
        <taxon>Cytophagaceae</taxon>
        <taxon>Spirosoma</taxon>
    </lineage>
</organism>
<protein>
    <submittedName>
        <fullName evidence="1">Uncharacterized protein</fullName>
    </submittedName>
</protein>
<comment type="caution">
    <text evidence="1">The sequence shown here is derived from an EMBL/GenBank/DDBJ whole genome shotgun (WGS) entry which is preliminary data.</text>
</comment>
<gene>
    <name evidence="1" type="ORF">IC230_00990</name>
</gene>
<accession>A0A927GBC3</accession>